<sequence>MAEVSQSGLKDAVELPFESAESIILKWESSEEMIFDGGNRHLIDQYLNAVDEIQRSLESAETTLTDHRSKAKTAIRIAMDRLEHEFRNLLIAQPFAIKTDDPNSSSIKRTDSTSDESRLEQSRRTCVSCYRFAICEIDLIPPDAISDLRSIAERMISAGYLRECFQVWLSVWKSCVNASLQLLGIESNVDGDVQWMEWENLEPKIRWWIRAARVFASEKKLCQQIFPFPTLHGFCFLKTVKDQVIQLLEFAAAISSTISPPSTEKLVKIMELHDALSDLLPDVEAVFQSKSIQDEAAEILGELTEAGRGIWSMFVNDHVLNGPSKDPVPGGTIHPMTKNVMNYITLIITEYEQTMVKLIDVSTPWSAHTLTDVELEGRTPLALHLIRIIMTLQSNLEGKSKHYKDPALGHFFMMNNVHYIVYKAKAETNLREMIGEGYLGKLSGKYLQFETSYLRSTLGKVMPCLREEGLRGSVSVIGVSRSALTKRFNSFNEAFREVHKTQAAWVIPDDELREEVRGKISEPLIPAYTAFLDRFSNYLGSGKHPESFVKYTVEDIRVAIKDLFQEQANEKGFPEIVSVDASSTSPATPSGKASETSGVQRAAFRPPETPLGPMEFLSRSWSVSALEVSKAVSPAQMLSKTFINGVKCGGNNGYHGGGGEAIPYFSLHYHIFTIFL</sequence>
<evidence type="ECO:0000313" key="2">
    <source>
        <dbReference type="Proteomes" id="UP000828048"/>
    </source>
</evidence>
<proteinExistence type="predicted"/>
<name>A0ACB7XP40_9ERIC</name>
<protein>
    <submittedName>
        <fullName evidence="1">Uncharacterized protein</fullName>
    </submittedName>
</protein>
<organism evidence="1 2">
    <name type="scientific">Vaccinium darrowii</name>
    <dbReference type="NCBI Taxonomy" id="229202"/>
    <lineage>
        <taxon>Eukaryota</taxon>
        <taxon>Viridiplantae</taxon>
        <taxon>Streptophyta</taxon>
        <taxon>Embryophyta</taxon>
        <taxon>Tracheophyta</taxon>
        <taxon>Spermatophyta</taxon>
        <taxon>Magnoliopsida</taxon>
        <taxon>eudicotyledons</taxon>
        <taxon>Gunneridae</taxon>
        <taxon>Pentapetalae</taxon>
        <taxon>asterids</taxon>
        <taxon>Ericales</taxon>
        <taxon>Ericaceae</taxon>
        <taxon>Vaccinioideae</taxon>
        <taxon>Vaccinieae</taxon>
        <taxon>Vaccinium</taxon>
    </lineage>
</organism>
<reference evidence="1 2" key="1">
    <citation type="journal article" date="2021" name="Hortic Res">
        <title>High-quality reference genome and annotation aids understanding of berry development for evergreen blueberry (Vaccinium darrowii).</title>
        <authorList>
            <person name="Yu J."/>
            <person name="Hulse-Kemp A.M."/>
            <person name="Babiker E."/>
            <person name="Staton M."/>
        </authorList>
    </citation>
    <scope>NUCLEOTIDE SEQUENCE [LARGE SCALE GENOMIC DNA]</scope>
    <source>
        <strain evidence="2">cv. NJ 8807/NJ 8810</strain>
        <tissue evidence="1">Young leaf</tissue>
    </source>
</reference>
<gene>
    <name evidence="1" type="ORF">Vadar_007724</name>
</gene>
<dbReference type="Proteomes" id="UP000828048">
    <property type="component" value="Chromosome 1"/>
</dbReference>
<accession>A0ACB7XP40</accession>
<comment type="caution">
    <text evidence="1">The sequence shown here is derived from an EMBL/GenBank/DDBJ whole genome shotgun (WGS) entry which is preliminary data.</text>
</comment>
<keyword evidence="2" id="KW-1185">Reference proteome</keyword>
<dbReference type="EMBL" id="CM037151">
    <property type="protein sequence ID" value="KAH7842653.1"/>
    <property type="molecule type" value="Genomic_DNA"/>
</dbReference>
<evidence type="ECO:0000313" key="1">
    <source>
        <dbReference type="EMBL" id="KAH7842653.1"/>
    </source>
</evidence>